<dbReference type="AlphaFoldDB" id="A0A160T735"/>
<proteinExistence type="predicted"/>
<accession>A0A160T735</accession>
<sequence>MGRYRYRYRYRNRYRSYLVSRSLWSAVGNLHSSFVIRH</sequence>
<name>A0A160T735_9CHLR</name>
<gene>
    <name evidence="1" type="ORF">CFX0092_A2782</name>
</gene>
<evidence type="ECO:0000313" key="2">
    <source>
        <dbReference type="Proteomes" id="UP000215027"/>
    </source>
</evidence>
<dbReference type="KEGG" id="pbf:CFX0092_A2782"/>
<evidence type="ECO:0000313" key="1">
    <source>
        <dbReference type="EMBL" id="CUS04660.2"/>
    </source>
</evidence>
<organism evidence="1 2">
    <name type="scientific">Candidatus Promineifilum breve</name>
    <dbReference type="NCBI Taxonomy" id="1806508"/>
    <lineage>
        <taxon>Bacteria</taxon>
        <taxon>Bacillati</taxon>
        <taxon>Chloroflexota</taxon>
        <taxon>Ardenticatenia</taxon>
        <taxon>Candidatus Promineifilales</taxon>
        <taxon>Candidatus Promineifilaceae</taxon>
        <taxon>Candidatus Promineifilum</taxon>
    </lineage>
</organism>
<protein>
    <submittedName>
        <fullName evidence="1">Uncharacterized protein</fullName>
    </submittedName>
</protein>
<reference evidence="1" key="1">
    <citation type="submission" date="2016-01" db="EMBL/GenBank/DDBJ databases">
        <authorList>
            <person name="Mcilroy J.S."/>
            <person name="Karst M S."/>
            <person name="Albertsen M."/>
        </authorList>
    </citation>
    <scope>NUCLEOTIDE SEQUENCE</scope>
    <source>
        <strain evidence="1">Cfx-K</strain>
    </source>
</reference>
<dbReference type="Proteomes" id="UP000215027">
    <property type="component" value="Chromosome I"/>
</dbReference>
<keyword evidence="2" id="KW-1185">Reference proteome</keyword>
<dbReference type="EMBL" id="LN890655">
    <property type="protein sequence ID" value="CUS04660.2"/>
    <property type="molecule type" value="Genomic_DNA"/>
</dbReference>